<dbReference type="EMBL" id="JBBXMP010000021">
    <property type="protein sequence ID" value="KAL0068048.1"/>
    <property type="molecule type" value="Genomic_DNA"/>
</dbReference>
<proteinExistence type="predicted"/>
<evidence type="ECO:0000313" key="1">
    <source>
        <dbReference type="EMBL" id="KAL0068048.1"/>
    </source>
</evidence>
<organism evidence="1 2">
    <name type="scientific">Marasmius tenuissimus</name>
    <dbReference type="NCBI Taxonomy" id="585030"/>
    <lineage>
        <taxon>Eukaryota</taxon>
        <taxon>Fungi</taxon>
        <taxon>Dikarya</taxon>
        <taxon>Basidiomycota</taxon>
        <taxon>Agaricomycotina</taxon>
        <taxon>Agaricomycetes</taxon>
        <taxon>Agaricomycetidae</taxon>
        <taxon>Agaricales</taxon>
        <taxon>Marasmiineae</taxon>
        <taxon>Marasmiaceae</taxon>
        <taxon>Marasmius</taxon>
    </lineage>
</organism>
<keyword evidence="2" id="KW-1185">Reference proteome</keyword>
<dbReference type="Proteomes" id="UP001437256">
    <property type="component" value="Unassembled WGS sequence"/>
</dbReference>
<evidence type="ECO:0000313" key="2">
    <source>
        <dbReference type="Proteomes" id="UP001437256"/>
    </source>
</evidence>
<gene>
    <name evidence="1" type="ORF">AAF712_004951</name>
</gene>
<reference evidence="1 2" key="1">
    <citation type="submission" date="2024-05" db="EMBL/GenBank/DDBJ databases">
        <title>A draft genome resource for the thread blight pathogen Marasmius tenuissimus strain MS-2.</title>
        <authorList>
            <person name="Yulfo-Soto G.E."/>
            <person name="Baruah I.K."/>
            <person name="Amoako-Attah I."/>
            <person name="Bukari Y."/>
            <person name="Meinhardt L.W."/>
            <person name="Bailey B.A."/>
            <person name="Cohen S.P."/>
        </authorList>
    </citation>
    <scope>NUCLEOTIDE SEQUENCE [LARGE SCALE GENOMIC DNA]</scope>
    <source>
        <strain evidence="1 2">MS-2</strain>
    </source>
</reference>
<sequence length="89" mass="9694">MGLPPSPDNADLYDISHVSGNAPDAVKRTIAYASIFINPINKEPESVTRFEVEIVKRFVVPEVSVLEGPEEPSKDVGRVVYELEVTPGA</sequence>
<accession>A0ABR3A382</accession>
<name>A0ABR3A382_9AGAR</name>
<comment type="caution">
    <text evidence="1">The sequence shown here is derived from an EMBL/GenBank/DDBJ whole genome shotgun (WGS) entry which is preliminary data.</text>
</comment>
<protein>
    <submittedName>
        <fullName evidence="1">Uncharacterized protein</fullName>
    </submittedName>
</protein>